<dbReference type="RefSeq" id="WP_242374269.1">
    <property type="nucleotide sequence ID" value="NZ_JAKRKC020000001.1"/>
</dbReference>
<reference evidence="1 2" key="1">
    <citation type="submission" date="2022-04" db="EMBL/GenBank/DDBJ databases">
        <title>Genome draft of Actinomadura sp. ATCC 31491.</title>
        <authorList>
            <person name="Shi X."/>
            <person name="Du Y."/>
        </authorList>
    </citation>
    <scope>NUCLEOTIDE SEQUENCE [LARGE SCALE GENOMIC DNA]</scope>
    <source>
        <strain evidence="1 2">ATCC 31491</strain>
    </source>
</reference>
<proteinExistence type="predicted"/>
<dbReference type="EMBL" id="JAKRKC020000001">
    <property type="protein sequence ID" value="MCK2214830.1"/>
    <property type="molecule type" value="Genomic_DNA"/>
</dbReference>
<organism evidence="1 2">
    <name type="scientific">Actinomadura luzonensis</name>
    <dbReference type="NCBI Taxonomy" id="2805427"/>
    <lineage>
        <taxon>Bacteria</taxon>
        <taxon>Bacillati</taxon>
        <taxon>Actinomycetota</taxon>
        <taxon>Actinomycetes</taxon>
        <taxon>Streptosporangiales</taxon>
        <taxon>Thermomonosporaceae</taxon>
        <taxon>Actinomadura</taxon>
    </lineage>
</organism>
<evidence type="ECO:0000313" key="2">
    <source>
        <dbReference type="Proteomes" id="UP001317259"/>
    </source>
</evidence>
<evidence type="ECO:0008006" key="3">
    <source>
        <dbReference type="Google" id="ProtNLM"/>
    </source>
</evidence>
<gene>
    <name evidence="1" type="ORF">MF672_013655</name>
</gene>
<protein>
    <recommendedName>
        <fullName evidence="3">Lipoprotein</fullName>
    </recommendedName>
</protein>
<comment type="caution">
    <text evidence="1">The sequence shown here is derived from an EMBL/GenBank/DDBJ whole genome shotgun (WGS) entry which is preliminary data.</text>
</comment>
<evidence type="ECO:0000313" key="1">
    <source>
        <dbReference type="EMBL" id="MCK2214830.1"/>
    </source>
</evidence>
<accession>A0ABT0FS63</accession>
<dbReference type="Proteomes" id="UP001317259">
    <property type="component" value="Unassembled WGS sequence"/>
</dbReference>
<sequence>MRRMIAMMTAAAGALLLAPAPAQAATDPVRALKAQLKPGHGVRFTETTTLMGGTTKKVMQRRTGTFQFDKKGLAAADLTSTDLITDKAERVITIGKHTYLSGGFWAEQLPEGKRWYRTGGLHGGGSGFYGQVINPVEPSTLAALVKKGTRKGNTLTGTITFKQLDKVSKWFAGSVPIRFHDDTKVSYRLTFSGKGLVTRVTSSYDATGVFDNSAMEGKTLSFDTRFTSWGRRVSIKAPAAGTVSTEIEE</sequence>
<name>A0ABT0FS63_9ACTN</name>
<keyword evidence="2" id="KW-1185">Reference proteome</keyword>